<evidence type="ECO:0008006" key="7">
    <source>
        <dbReference type="Google" id="ProtNLM"/>
    </source>
</evidence>
<protein>
    <recommendedName>
        <fullName evidence="7">Tetratricopeptide repeat protein</fullName>
    </recommendedName>
</protein>
<evidence type="ECO:0000256" key="3">
    <source>
        <dbReference type="PROSITE-ProRule" id="PRU00339"/>
    </source>
</evidence>
<dbReference type="InterPro" id="IPR019734">
    <property type="entry name" value="TPR_rpt"/>
</dbReference>
<dbReference type="EMBL" id="BLJN01000002">
    <property type="protein sequence ID" value="GFE80647.1"/>
    <property type="molecule type" value="Genomic_DNA"/>
</dbReference>
<reference evidence="6" key="1">
    <citation type="submission" date="2020-01" db="EMBL/GenBank/DDBJ databases">
        <title>'Steroidobacter agaridevorans' sp. nov., agar-degrading bacteria isolated from rhizosphere soils.</title>
        <authorList>
            <person name="Ikenaga M."/>
            <person name="Kataoka M."/>
            <person name="Murouchi A."/>
            <person name="Katsuragi S."/>
            <person name="Sakai M."/>
        </authorList>
    </citation>
    <scope>NUCLEOTIDE SEQUENCE [LARGE SCALE GENOMIC DNA]</scope>
    <source>
        <strain evidence="6">YU21-B</strain>
    </source>
</reference>
<proteinExistence type="predicted"/>
<feature type="signal peptide" evidence="4">
    <location>
        <begin position="1"/>
        <end position="19"/>
    </location>
</feature>
<keyword evidence="2 3" id="KW-0802">TPR repeat</keyword>
<dbReference type="InterPro" id="IPR011990">
    <property type="entry name" value="TPR-like_helical_dom_sf"/>
</dbReference>
<dbReference type="Pfam" id="PF07719">
    <property type="entry name" value="TPR_2"/>
    <property type="match status" value="1"/>
</dbReference>
<dbReference type="Proteomes" id="UP000445000">
    <property type="component" value="Unassembled WGS sequence"/>
</dbReference>
<dbReference type="Gene3D" id="1.25.40.10">
    <property type="entry name" value="Tetratricopeptide repeat domain"/>
    <property type="match status" value="1"/>
</dbReference>
<dbReference type="AlphaFoldDB" id="A0A829YBH2"/>
<gene>
    <name evidence="5" type="ORF">GCM10011487_26470</name>
</gene>
<comment type="caution">
    <text evidence="5">The sequence shown here is derived from an EMBL/GenBank/DDBJ whole genome shotgun (WGS) entry which is preliminary data.</text>
</comment>
<evidence type="ECO:0000256" key="1">
    <source>
        <dbReference type="ARBA" id="ARBA00022737"/>
    </source>
</evidence>
<dbReference type="PROSITE" id="PS50005">
    <property type="entry name" value="TPR"/>
    <property type="match status" value="1"/>
</dbReference>
<evidence type="ECO:0000313" key="5">
    <source>
        <dbReference type="EMBL" id="GFE80647.1"/>
    </source>
</evidence>
<sequence length="289" mass="32786">MFRTALAILSTIAATGAISAVDLSALWDFSDPALSERRFRDALKSAAGDDRLIIQTQIARTHMLRKDFAGARNMLQAISADITEAGAEAKARYWLELGRSHASHRHDPAAQTPESRRVARSAFSTALDISREAKLDGLAVDALHMFVFVDTAPEDQLKWNQEALAVIAASEQPEAKRWEASISSNTGEALYDLRRYDEALKYFRRALFLREQSDDSRGARDAYWHIARVLRVQEHTDDALAIQLRLERESADAQEPRHYIYEELQLLYQAKGDANRARQYEQRAKTLRR</sequence>
<name>A0A829YBH2_9GAMM</name>
<organism evidence="5 6">
    <name type="scientific">Steroidobacter agaridevorans</name>
    <dbReference type="NCBI Taxonomy" id="2695856"/>
    <lineage>
        <taxon>Bacteria</taxon>
        <taxon>Pseudomonadati</taxon>
        <taxon>Pseudomonadota</taxon>
        <taxon>Gammaproteobacteria</taxon>
        <taxon>Steroidobacterales</taxon>
        <taxon>Steroidobacteraceae</taxon>
        <taxon>Steroidobacter</taxon>
    </lineage>
</organism>
<dbReference type="SMART" id="SM00028">
    <property type="entry name" value="TPR"/>
    <property type="match status" value="1"/>
</dbReference>
<evidence type="ECO:0000313" key="6">
    <source>
        <dbReference type="Proteomes" id="UP000445000"/>
    </source>
</evidence>
<evidence type="ECO:0000256" key="4">
    <source>
        <dbReference type="SAM" id="SignalP"/>
    </source>
</evidence>
<keyword evidence="4" id="KW-0732">Signal</keyword>
<keyword evidence="6" id="KW-1185">Reference proteome</keyword>
<dbReference type="InterPro" id="IPR013105">
    <property type="entry name" value="TPR_2"/>
</dbReference>
<feature type="repeat" description="TPR" evidence="3">
    <location>
        <begin position="180"/>
        <end position="213"/>
    </location>
</feature>
<dbReference type="SUPFAM" id="SSF48452">
    <property type="entry name" value="TPR-like"/>
    <property type="match status" value="1"/>
</dbReference>
<accession>A0A829YBH2</accession>
<dbReference type="RefSeq" id="WP_161812307.1">
    <property type="nucleotide sequence ID" value="NZ_BLJN01000002.1"/>
</dbReference>
<evidence type="ECO:0000256" key="2">
    <source>
        <dbReference type="ARBA" id="ARBA00022803"/>
    </source>
</evidence>
<keyword evidence="1" id="KW-0677">Repeat</keyword>
<feature type="chain" id="PRO_5032319769" description="Tetratricopeptide repeat protein" evidence="4">
    <location>
        <begin position="20"/>
        <end position="289"/>
    </location>
</feature>